<evidence type="ECO:0000259" key="6">
    <source>
        <dbReference type="PROSITE" id="PS50172"/>
    </source>
</evidence>
<dbReference type="Pfam" id="PF06732">
    <property type="entry name" value="Pescadillo_N"/>
    <property type="match status" value="1"/>
</dbReference>
<dbReference type="AlphaFoldDB" id="A0AAW1JPF5"/>
<gene>
    <name evidence="7" type="ORF">RND81_07G169500</name>
</gene>
<evidence type="ECO:0000256" key="3">
    <source>
        <dbReference type="ARBA" id="ARBA00023242"/>
    </source>
</evidence>
<dbReference type="InterPro" id="IPR010613">
    <property type="entry name" value="PES"/>
</dbReference>
<proteinExistence type="inferred from homology"/>
<dbReference type="GO" id="GO:0043021">
    <property type="term" value="F:ribonucleoprotein complex binding"/>
    <property type="evidence" value="ECO:0007669"/>
    <property type="project" value="UniProtKB-UniRule"/>
</dbReference>
<dbReference type="InterPro" id="IPR001357">
    <property type="entry name" value="BRCT_dom"/>
</dbReference>
<feature type="region of interest" description="Disordered" evidence="5">
    <location>
        <begin position="517"/>
        <end position="599"/>
    </location>
</feature>
<dbReference type="HAMAP" id="MF_03028">
    <property type="entry name" value="Pescadillo"/>
    <property type="match status" value="1"/>
</dbReference>
<accession>A0AAW1JPF5</accession>
<dbReference type="EMBL" id="JBDFQZ010000007">
    <property type="protein sequence ID" value="KAK9707049.1"/>
    <property type="molecule type" value="Genomic_DNA"/>
</dbReference>
<organism evidence="7 8">
    <name type="scientific">Saponaria officinalis</name>
    <name type="common">Common soapwort</name>
    <name type="synonym">Lychnis saponaria</name>
    <dbReference type="NCBI Taxonomy" id="3572"/>
    <lineage>
        <taxon>Eukaryota</taxon>
        <taxon>Viridiplantae</taxon>
        <taxon>Streptophyta</taxon>
        <taxon>Embryophyta</taxon>
        <taxon>Tracheophyta</taxon>
        <taxon>Spermatophyta</taxon>
        <taxon>Magnoliopsida</taxon>
        <taxon>eudicotyledons</taxon>
        <taxon>Gunneridae</taxon>
        <taxon>Pentapetalae</taxon>
        <taxon>Caryophyllales</taxon>
        <taxon>Caryophyllaceae</taxon>
        <taxon>Caryophylleae</taxon>
        <taxon>Saponaria</taxon>
    </lineage>
</organism>
<comment type="subcellular location">
    <subcellularLocation>
        <location evidence="4">Nucleus</location>
        <location evidence="4">Nucleolus</location>
    </subcellularLocation>
    <subcellularLocation>
        <location evidence="4">Nucleus</location>
        <location evidence="4">Nucleoplasm</location>
    </subcellularLocation>
</comment>
<dbReference type="GO" id="GO:0000463">
    <property type="term" value="P:maturation of LSU-rRNA from tricistronic rRNA transcript (SSU-rRNA, 5.8S rRNA, LSU-rRNA)"/>
    <property type="evidence" value="ECO:0007669"/>
    <property type="project" value="UniProtKB-UniRule"/>
</dbReference>
<evidence type="ECO:0000256" key="5">
    <source>
        <dbReference type="SAM" id="MobiDB-lite"/>
    </source>
</evidence>
<keyword evidence="1 4" id="KW-0690">Ribosome biogenesis</keyword>
<dbReference type="GO" id="GO:0000466">
    <property type="term" value="P:maturation of 5.8S rRNA from tricistronic rRNA transcript (SSU-rRNA, 5.8S rRNA, LSU-rRNA)"/>
    <property type="evidence" value="ECO:0007669"/>
    <property type="project" value="UniProtKB-UniRule"/>
</dbReference>
<dbReference type="InterPro" id="IPR036420">
    <property type="entry name" value="BRCT_dom_sf"/>
</dbReference>
<dbReference type="GO" id="GO:0005654">
    <property type="term" value="C:nucleoplasm"/>
    <property type="evidence" value="ECO:0007669"/>
    <property type="project" value="UniProtKB-SubCell"/>
</dbReference>
<keyword evidence="3 4" id="KW-0539">Nucleus</keyword>
<keyword evidence="8" id="KW-1185">Reference proteome</keyword>
<dbReference type="SMART" id="SM00292">
    <property type="entry name" value="BRCT"/>
    <property type="match status" value="1"/>
</dbReference>
<keyword evidence="2 4" id="KW-0698">rRNA processing</keyword>
<evidence type="ECO:0000256" key="1">
    <source>
        <dbReference type="ARBA" id="ARBA00022517"/>
    </source>
</evidence>
<feature type="compositionally biased region" description="Basic and acidic residues" evidence="5">
    <location>
        <begin position="570"/>
        <end position="579"/>
    </location>
</feature>
<comment type="similarity">
    <text evidence="4">Belongs to the pescadillo family.</text>
</comment>
<dbReference type="FunFam" id="3.40.50.10190:FF:000002">
    <property type="entry name" value="Pescadillo homolog"/>
    <property type="match status" value="1"/>
</dbReference>
<feature type="domain" description="BRCT" evidence="6">
    <location>
        <begin position="329"/>
        <end position="419"/>
    </location>
</feature>
<dbReference type="GO" id="GO:0070545">
    <property type="term" value="C:PeBoW complex"/>
    <property type="evidence" value="ECO:0007669"/>
    <property type="project" value="TreeGrafter"/>
</dbReference>
<protein>
    <recommendedName>
        <fullName evidence="4">Pescadillo homolog</fullName>
    </recommendedName>
</protein>
<reference evidence="7" key="1">
    <citation type="submission" date="2024-03" db="EMBL/GenBank/DDBJ databases">
        <title>WGS assembly of Saponaria officinalis var. Norfolk2.</title>
        <authorList>
            <person name="Jenkins J."/>
            <person name="Shu S."/>
            <person name="Grimwood J."/>
            <person name="Barry K."/>
            <person name="Goodstein D."/>
            <person name="Schmutz J."/>
            <person name="Leebens-Mack J."/>
            <person name="Osbourn A."/>
        </authorList>
    </citation>
    <scope>NUCLEOTIDE SEQUENCE [LARGE SCALE GENOMIC DNA]</scope>
    <source>
        <strain evidence="7">JIC</strain>
    </source>
</reference>
<dbReference type="PANTHER" id="PTHR12221">
    <property type="entry name" value="PESCADILLO - RELATED"/>
    <property type="match status" value="1"/>
</dbReference>
<evidence type="ECO:0000256" key="2">
    <source>
        <dbReference type="ARBA" id="ARBA00022552"/>
    </source>
</evidence>
<evidence type="ECO:0000256" key="4">
    <source>
        <dbReference type="HAMAP-Rule" id="MF_03028"/>
    </source>
</evidence>
<sequence length="599" mass="68275">MPKHYRPAGKKKEGNAAKYVTRSQALKILQLPLSVFRKICILKGIVPRDPKKKVKGNHQTYYHTKDIAFIQHDPIVDKIRQIRSHGRKIKKALSKKNKSRADVLKEKMPAYSIYGNIRHRYPRFVDALGDLDDCLTMVHLFAALPTLDNQKISVERIHNCRRLSHEWQAYVARTHKLRKTFISVKGIYYQAEVEGQKITWIVPHSLQQVVPADVDLNVFATFLEIYETLLSFVNFKLYHSLNVKYPPILDPRLEALAAELYALSRYIASRPTSTSVELPDSHKEATQIDEPELTLAQLKHQLAPAEPGALMQLVEETEVADDVDEETRECRSLFKNMSFFLSREVPREPLLFVITAFGGMVSWEGDGSPLDEADQSITHQIVDRPTQGHMFLSREYIQPQWIFDCVNARIILPTDDYLVGRILPPHLSPFVDNDAEGYFPDYAQKIKELQAAAKKQVLPLPVVGNDDVDDTQNLLLEGVASRVEAQEAIEKKQKMAKLEKQYHEEMEKELRGIHNASGTAKPSLAENPVVADQPPTNKDKAEEDEADIDEMLMTRKNRGLYKSMKISNKRKQDQIDLLKSRKRRIEGSGASGKKNCVAN</sequence>
<dbReference type="Gene3D" id="3.40.50.10190">
    <property type="entry name" value="BRCT domain"/>
    <property type="match status" value="1"/>
</dbReference>
<dbReference type="Pfam" id="PF16589">
    <property type="entry name" value="BRCT_2"/>
    <property type="match status" value="1"/>
</dbReference>
<dbReference type="PROSITE" id="PS50172">
    <property type="entry name" value="BRCT"/>
    <property type="match status" value="1"/>
</dbReference>
<dbReference type="CDD" id="cd17709">
    <property type="entry name" value="BRCT_pescadillo_like"/>
    <property type="match status" value="1"/>
</dbReference>
<evidence type="ECO:0000313" key="7">
    <source>
        <dbReference type="EMBL" id="KAK9707049.1"/>
    </source>
</evidence>
<dbReference type="Proteomes" id="UP001443914">
    <property type="component" value="Unassembled WGS sequence"/>
</dbReference>
<evidence type="ECO:0000313" key="8">
    <source>
        <dbReference type="Proteomes" id="UP001443914"/>
    </source>
</evidence>
<comment type="caution">
    <text evidence="7">The sequence shown here is derived from an EMBL/GenBank/DDBJ whole genome shotgun (WGS) entry which is preliminary data.</text>
</comment>
<dbReference type="PANTHER" id="PTHR12221:SF6">
    <property type="entry name" value="PESCADILLO HOMOLOG"/>
    <property type="match status" value="1"/>
</dbReference>
<comment type="function">
    <text evidence="4">Required for maturation of ribosomal RNAs and formation of the large ribosomal subunit.</text>
</comment>
<name>A0AAW1JPF5_SAPOF</name>
<dbReference type="GO" id="GO:0030687">
    <property type="term" value="C:preribosome, large subunit precursor"/>
    <property type="evidence" value="ECO:0007669"/>
    <property type="project" value="UniProtKB-UniRule"/>
</dbReference>
<dbReference type="SUPFAM" id="SSF52113">
    <property type="entry name" value="BRCT domain"/>
    <property type="match status" value="1"/>
</dbReference>
<dbReference type="GO" id="GO:0003723">
    <property type="term" value="F:RNA binding"/>
    <property type="evidence" value="ECO:0007669"/>
    <property type="project" value="TreeGrafter"/>
</dbReference>